<accession>A0A0F5VEJ1</accession>
<comment type="caution">
    <text evidence="1">The sequence shown here is derived from an EMBL/GenBank/DDBJ whole genome shotgun (WGS) entry which is preliminary data.</text>
</comment>
<sequence length="86" mass="9611">MKKCIAIVLFMMIQACSTTDNWKRVMILGSAEANDPVLAQVQLLEKNGEVKDVTVLESFPVQIWLTASDETIDALQNMPRKTVSDQ</sequence>
<dbReference type="AlphaFoldDB" id="A0A0F5VEJ1"/>
<evidence type="ECO:0000313" key="1">
    <source>
        <dbReference type="EMBL" id="KKD00503.1"/>
    </source>
</evidence>
<evidence type="ECO:0000313" key="2">
    <source>
        <dbReference type="Proteomes" id="UP000033633"/>
    </source>
</evidence>
<keyword evidence="2" id="KW-1185">Reference proteome</keyword>
<dbReference type="OrthoDB" id="5740329at2"/>
<proteinExistence type="predicted"/>
<dbReference type="RefSeq" id="WP_046220048.1">
    <property type="nucleotide sequence ID" value="NZ_JWYV01000004.1"/>
</dbReference>
<organism evidence="1 2">
    <name type="scientific">Photobacterium halotolerans</name>
    <dbReference type="NCBI Taxonomy" id="265726"/>
    <lineage>
        <taxon>Bacteria</taxon>
        <taxon>Pseudomonadati</taxon>
        <taxon>Pseudomonadota</taxon>
        <taxon>Gammaproteobacteria</taxon>
        <taxon>Vibrionales</taxon>
        <taxon>Vibrionaceae</taxon>
        <taxon>Photobacterium</taxon>
    </lineage>
</organism>
<name>A0A0F5VEJ1_9GAMM</name>
<dbReference type="PROSITE" id="PS51257">
    <property type="entry name" value="PROKAR_LIPOPROTEIN"/>
    <property type="match status" value="1"/>
</dbReference>
<gene>
    <name evidence="1" type="ORF">KY46_07725</name>
</gene>
<reference evidence="1 2" key="1">
    <citation type="submission" date="2014-12" db="EMBL/GenBank/DDBJ databases">
        <title>Mercury Reductase activity and rhizosphere competence traits in the genome of root associated Photobacterium halotolerans MELD1.</title>
        <authorList>
            <person name="Mathew D.C."/>
            <person name="Huang C.-C."/>
        </authorList>
    </citation>
    <scope>NUCLEOTIDE SEQUENCE [LARGE SCALE GENOMIC DNA]</scope>
    <source>
        <strain evidence="1 2">MELD1</strain>
    </source>
</reference>
<protein>
    <submittedName>
        <fullName evidence="1">Uncharacterized protein</fullName>
    </submittedName>
</protein>
<dbReference type="PATRIC" id="fig|265726.11.peg.3611"/>
<dbReference type="Proteomes" id="UP000033633">
    <property type="component" value="Unassembled WGS sequence"/>
</dbReference>
<dbReference type="EMBL" id="JWYV01000004">
    <property type="protein sequence ID" value="KKD00503.1"/>
    <property type="molecule type" value="Genomic_DNA"/>
</dbReference>